<sequence>MLETMQSAFASLMSLQHLTYMLLGIVVGLGVGILPGLGGIAGMSLLMPFIYGMDPVSAIAMLVGMVAVIPTGDTFTSVLMGIPGSSASQATVLDGYPLAKKGQAARALSAAFSASLLGGVSGAILLTGFVVVAKPLILMFSTAELFMFAVLGLSVVGVLAGASIVRGVAACGLGIMFGAIGAAPATGESRFDLKLDYLQDGIPLVIIGLGLFAIPELAELMRRHRPIASGATLGAGWLQGVKDTFTHWFLVIRCSALGTFIGAIPGLGGGVVDWIAYGHAVQSSKDSTQFGKGDVRGVIAPESANNALQGGALMPTLLFGIPGSGSMAVFLGGMVLLGLQPGPNMVTTDLGLTYTIAWTLAIASIVGAFICFLLAAPIARLTFVPFNLIAPAMIMLICFAAFQARRDLTDLLVLFAIGILGIFLRRFGWPRPAFLIGFVLSGQVENYLYQALQFYSWGFLQRPGVLIIGALAVASLLMAVRSRVSEDGAVATGSHSLVQVPTEPAGGRTVSERMPQLVFAVLVLALFVYGAASSYPLSFLGAVFPLSTSLLMLLFTGFIVWKLASGAPGHSTHCDQEVAARVGNSHDGSSVWPSVGWFAFLFGMNALIGFILSLAIFITAFLVTRTTMGWIKSLVYMAVCIGFMVTLGHFLTLDFPAGVLQRFVELPWPLK</sequence>
<feature type="transmembrane region" description="Helical" evidence="1">
    <location>
        <begin position="634"/>
        <end position="653"/>
    </location>
</feature>
<name>A0ABU1WT89_9BURK</name>
<feature type="transmembrane region" description="Helical" evidence="1">
    <location>
        <begin position="514"/>
        <end position="532"/>
    </location>
</feature>
<organism evidence="3 4">
    <name type="scientific">Hydrogenophaga palleronii</name>
    <dbReference type="NCBI Taxonomy" id="65655"/>
    <lineage>
        <taxon>Bacteria</taxon>
        <taxon>Pseudomonadati</taxon>
        <taxon>Pseudomonadota</taxon>
        <taxon>Betaproteobacteria</taxon>
        <taxon>Burkholderiales</taxon>
        <taxon>Comamonadaceae</taxon>
        <taxon>Hydrogenophaga</taxon>
    </lineage>
</organism>
<feature type="domain" description="DUF112" evidence="2">
    <location>
        <begin position="18"/>
        <end position="435"/>
    </location>
</feature>
<feature type="transmembrane region" description="Helical" evidence="1">
    <location>
        <begin position="49"/>
        <end position="69"/>
    </location>
</feature>
<feature type="transmembrane region" description="Helical" evidence="1">
    <location>
        <begin position="383"/>
        <end position="402"/>
    </location>
</feature>
<keyword evidence="4" id="KW-1185">Reference proteome</keyword>
<dbReference type="PANTHER" id="PTHR35342:SF5">
    <property type="entry name" value="TRICARBOXYLIC TRANSPORT PROTEIN"/>
    <property type="match status" value="1"/>
</dbReference>
<keyword evidence="1" id="KW-1133">Transmembrane helix</keyword>
<evidence type="ECO:0000259" key="2">
    <source>
        <dbReference type="Pfam" id="PF01970"/>
    </source>
</evidence>
<accession>A0ABU1WT89</accession>
<evidence type="ECO:0000256" key="1">
    <source>
        <dbReference type="SAM" id="Phobius"/>
    </source>
</evidence>
<dbReference type="Pfam" id="PF01970">
    <property type="entry name" value="TctA"/>
    <property type="match status" value="1"/>
</dbReference>
<keyword evidence="1" id="KW-0812">Transmembrane</keyword>
<keyword evidence="1" id="KW-0472">Membrane</keyword>
<proteinExistence type="predicted"/>
<feature type="transmembrane region" description="Helical" evidence="1">
    <location>
        <begin position="20"/>
        <end position="42"/>
    </location>
</feature>
<feature type="transmembrane region" description="Helical" evidence="1">
    <location>
        <begin position="597"/>
        <end position="622"/>
    </location>
</feature>
<feature type="transmembrane region" description="Helical" evidence="1">
    <location>
        <begin position="463"/>
        <end position="480"/>
    </location>
</feature>
<dbReference type="EMBL" id="JAVDWU010000011">
    <property type="protein sequence ID" value="MDR7152509.1"/>
    <property type="molecule type" value="Genomic_DNA"/>
</dbReference>
<evidence type="ECO:0000313" key="3">
    <source>
        <dbReference type="EMBL" id="MDR7152509.1"/>
    </source>
</evidence>
<evidence type="ECO:0000313" key="4">
    <source>
        <dbReference type="Proteomes" id="UP001265700"/>
    </source>
</evidence>
<feature type="transmembrane region" description="Helical" evidence="1">
    <location>
        <begin position="167"/>
        <end position="185"/>
    </location>
</feature>
<protein>
    <submittedName>
        <fullName evidence="3">TctA family transporter</fullName>
    </submittedName>
</protein>
<feature type="transmembrane region" description="Helical" evidence="1">
    <location>
        <begin position="108"/>
        <end position="131"/>
    </location>
</feature>
<dbReference type="PANTHER" id="PTHR35342">
    <property type="entry name" value="TRICARBOXYLIC TRANSPORT PROTEIN"/>
    <property type="match status" value="1"/>
</dbReference>
<feature type="transmembrane region" description="Helical" evidence="1">
    <location>
        <begin position="197"/>
        <end position="215"/>
    </location>
</feature>
<feature type="transmembrane region" description="Helical" evidence="1">
    <location>
        <begin position="317"/>
        <end position="339"/>
    </location>
</feature>
<dbReference type="RefSeq" id="WP_310321314.1">
    <property type="nucleotide sequence ID" value="NZ_JAVDWU010000011.1"/>
</dbReference>
<feature type="transmembrane region" description="Helical" evidence="1">
    <location>
        <begin position="351"/>
        <end position="376"/>
    </location>
</feature>
<reference evidence="3 4" key="1">
    <citation type="submission" date="2023-07" db="EMBL/GenBank/DDBJ databases">
        <title>Sorghum-associated microbial communities from plants grown in Nebraska, USA.</title>
        <authorList>
            <person name="Schachtman D."/>
        </authorList>
    </citation>
    <scope>NUCLEOTIDE SEQUENCE [LARGE SCALE GENOMIC DNA]</scope>
    <source>
        <strain evidence="3 4">4249</strain>
    </source>
</reference>
<feature type="transmembrane region" description="Helical" evidence="1">
    <location>
        <begin position="137"/>
        <end position="160"/>
    </location>
</feature>
<dbReference type="Proteomes" id="UP001265700">
    <property type="component" value="Unassembled WGS sequence"/>
</dbReference>
<gene>
    <name evidence="3" type="ORF">J2W49_004485</name>
</gene>
<feature type="transmembrane region" description="Helical" evidence="1">
    <location>
        <begin position="539"/>
        <end position="561"/>
    </location>
</feature>
<dbReference type="InterPro" id="IPR002823">
    <property type="entry name" value="DUF112_TM"/>
</dbReference>
<comment type="caution">
    <text evidence="3">The sequence shown here is derived from an EMBL/GenBank/DDBJ whole genome shotgun (WGS) entry which is preliminary data.</text>
</comment>
<feature type="transmembrane region" description="Helical" evidence="1">
    <location>
        <begin position="408"/>
        <end position="424"/>
    </location>
</feature>